<sequence length="144" mass="15530">MAISSLEVLPAATKAVEASLTQAITQQFAELRAMIEDLAQSTTAKYQALEQRIEALEQLPVLATTIIDMPITPPAPPPLGDKEMMKVVVPDGSSIPKATATIPQLGRQPLEVGFPLVSHRGNHINSDPDRQLDDNFGDEQGTDF</sequence>
<reference evidence="2 3" key="1">
    <citation type="submission" date="2024-04" db="EMBL/GenBank/DDBJ databases">
        <authorList>
            <person name="Fracassetti M."/>
        </authorList>
    </citation>
    <scope>NUCLEOTIDE SEQUENCE [LARGE SCALE GENOMIC DNA]</scope>
</reference>
<dbReference type="AlphaFoldDB" id="A0AAV2G8U6"/>
<gene>
    <name evidence="2" type="ORF">LTRI10_LOCUS45924</name>
</gene>
<feature type="region of interest" description="Disordered" evidence="1">
    <location>
        <begin position="118"/>
        <end position="144"/>
    </location>
</feature>
<feature type="compositionally biased region" description="Acidic residues" evidence="1">
    <location>
        <begin position="135"/>
        <end position="144"/>
    </location>
</feature>
<proteinExistence type="predicted"/>
<keyword evidence="3" id="KW-1185">Reference proteome</keyword>
<accession>A0AAV2G8U6</accession>
<protein>
    <submittedName>
        <fullName evidence="2">Uncharacterized protein</fullName>
    </submittedName>
</protein>
<organism evidence="2 3">
    <name type="scientific">Linum trigynum</name>
    <dbReference type="NCBI Taxonomy" id="586398"/>
    <lineage>
        <taxon>Eukaryota</taxon>
        <taxon>Viridiplantae</taxon>
        <taxon>Streptophyta</taxon>
        <taxon>Embryophyta</taxon>
        <taxon>Tracheophyta</taxon>
        <taxon>Spermatophyta</taxon>
        <taxon>Magnoliopsida</taxon>
        <taxon>eudicotyledons</taxon>
        <taxon>Gunneridae</taxon>
        <taxon>Pentapetalae</taxon>
        <taxon>rosids</taxon>
        <taxon>fabids</taxon>
        <taxon>Malpighiales</taxon>
        <taxon>Linaceae</taxon>
        <taxon>Linum</taxon>
    </lineage>
</organism>
<evidence type="ECO:0000313" key="3">
    <source>
        <dbReference type="Proteomes" id="UP001497516"/>
    </source>
</evidence>
<dbReference type="Proteomes" id="UP001497516">
    <property type="component" value="Chromosome 8"/>
</dbReference>
<evidence type="ECO:0000256" key="1">
    <source>
        <dbReference type="SAM" id="MobiDB-lite"/>
    </source>
</evidence>
<name>A0AAV2G8U6_9ROSI</name>
<evidence type="ECO:0000313" key="2">
    <source>
        <dbReference type="EMBL" id="CAL1406180.1"/>
    </source>
</evidence>
<dbReference type="EMBL" id="OZ034821">
    <property type="protein sequence ID" value="CAL1406180.1"/>
    <property type="molecule type" value="Genomic_DNA"/>
</dbReference>